<reference evidence="7 8" key="1">
    <citation type="submission" date="2016-10" db="EMBL/GenBank/DDBJ databases">
        <authorList>
            <person name="de Groot N.N."/>
        </authorList>
    </citation>
    <scope>NUCLEOTIDE SEQUENCE [LARGE SCALE GENOMIC DNA]</scope>
    <source>
        <strain evidence="7 8">DSM 26915</strain>
    </source>
</reference>
<dbReference type="InterPro" id="IPR007055">
    <property type="entry name" value="BON_dom"/>
</dbReference>
<dbReference type="GO" id="GO:0009279">
    <property type="term" value="C:cell outer membrane"/>
    <property type="evidence" value="ECO:0007669"/>
    <property type="project" value="UniProtKB-SubCell"/>
</dbReference>
<evidence type="ECO:0000313" key="8">
    <source>
        <dbReference type="Proteomes" id="UP000236752"/>
    </source>
</evidence>
<dbReference type="InterPro" id="IPR006664">
    <property type="entry name" value="OMP_bac"/>
</dbReference>
<organism evidence="7 8">
    <name type="scientific">Thalassococcus halodurans</name>
    <dbReference type="NCBI Taxonomy" id="373675"/>
    <lineage>
        <taxon>Bacteria</taxon>
        <taxon>Pseudomonadati</taxon>
        <taxon>Pseudomonadota</taxon>
        <taxon>Alphaproteobacteria</taxon>
        <taxon>Rhodobacterales</taxon>
        <taxon>Roseobacteraceae</taxon>
        <taxon>Thalassococcus</taxon>
    </lineage>
</organism>
<keyword evidence="2 4" id="KW-0472">Membrane</keyword>
<proteinExistence type="predicted"/>
<evidence type="ECO:0000259" key="6">
    <source>
        <dbReference type="PROSITE" id="PS51123"/>
    </source>
</evidence>
<name>A0A1H5YL96_9RHOB</name>
<evidence type="ECO:0000256" key="1">
    <source>
        <dbReference type="ARBA" id="ARBA00004442"/>
    </source>
</evidence>
<dbReference type="InterPro" id="IPR006665">
    <property type="entry name" value="OmpA-like"/>
</dbReference>
<evidence type="ECO:0000256" key="2">
    <source>
        <dbReference type="ARBA" id="ARBA00023136"/>
    </source>
</evidence>
<feature type="domain" description="OmpA-like" evidence="6">
    <location>
        <begin position="487"/>
        <end position="604"/>
    </location>
</feature>
<dbReference type="PANTHER" id="PTHR30329:SF21">
    <property type="entry name" value="LIPOPROTEIN YIAD-RELATED"/>
    <property type="match status" value="1"/>
</dbReference>
<keyword evidence="3" id="KW-0998">Cell outer membrane</keyword>
<evidence type="ECO:0000256" key="5">
    <source>
        <dbReference type="SAM" id="MobiDB-lite"/>
    </source>
</evidence>
<dbReference type="Proteomes" id="UP000236752">
    <property type="component" value="Unassembled WGS sequence"/>
</dbReference>
<dbReference type="InterPro" id="IPR050330">
    <property type="entry name" value="Bact_OuterMem_StrucFunc"/>
</dbReference>
<feature type="region of interest" description="Disordered" evidence="5">
    <location>
        <begin position="599"/>
        <end position="638"/>
    </location>
</feature>
<feature type="compositionally biased region" description="Acidic residues" evidence="5">
    <location>
        <begin position="604"/>
        <end position="617"/>
    </location>
</feature>
<dbReference type="PROSITE" id="PS51123">
    <property type="entry name" value="OMPA_2"/>
    <property type="match status" value="1"/>
</dbReference>
<dbReference type="CDD" id="cd07185">
    <property type="entry name" value="OmpA_C-like"/>
    <property type="match status" value="1"/>
</dbReference>
<sequence>MRLSSLFIVVGTFLAAAAVSFIAAYFSVRLVEESSIAGVESRLADDGVTWASVDANGLQVFVIGTAPTEAERFRALSLAGTVVDAARVIDELQVADSAALEAPDFSIEILRNDEKISLIGLVPTNYEIDNFIEIVTDIAGGENNVSNLLEMANFPTPDGWDRAIRFSTRALEELPRSKISINAEVVAVKAMTDSAAAKDRIEGLLTRTAPEEITLELDLEAPRPVVTPFVLRFTKTADATGFDSCTANTEAARDQILAAAKAAGLEGDATCQIALGSPSKEWGKATSAAIKAVGDLGGGEVTFTNADIALLALEGTEAALFDTVVGKLENALPEAFVLDAVLPETPDPEKDQGPIEFVATRSPEGTVQLRGRINSETARSTAENYARARFTSSDVTVGTRVDPDLPADWSSRVLAGLEVLSMLANGSIVVTPEQMQVTGDTGDQNAEANIAGVLADKLGADSFVLNLTYKEKLDPTLGIPTPEECVAQITTIIGDRKITFEPGSATLDLSAKDILDELAELLTLCGDIPLEIQGHTDSQGRELMNEQLSQERAQSVLNALRDRRVFTSSYRAKGYGEVNPIATNDTEEGREANRRIEFRLIEQESTENADETVEEGTSDQAEGVTATDAGEGSDSEQN</sequence>
<evidence type="ECO:0000256" key="4">
    <source>
        <dbReference type="PROSITE-ProRule" id="PRU00473"/>
    </source>
</evidence>
<dbReference type="Pfam" id="PF00691">
    <property type="entry name" value="OmpA"/>
    <property type="match status" value="1"/>
</dbReference>
<dbReference type="PRINTS" id="PR01021">
    <property type="entry name" value="OMPADOMAIN"/>
</dbReference>
<accession>A0A1H5YL96</accession>
<dbReference type="Gene3D" id="3.30.1330.60">
    <property type="entry name" value="OmpA-like domain"/>
    <property type="match status" value="1"/>
</dbReference>
<keyword evidence="8" id="KW-1185">Reference proteome</keyword>
<evidence type="ECO:0000256" key="3">
    <source>
        <dbReference type="ARBA" id="ARBA00023237"/>
    </source>
</evidence>
<dbReference type="Gene3D" id="3.40.1520.20">
    <property type="match status" value="2"/>
</dbReference>
<dbReference type="PANTHER" id="PTHR30329">
    <property type="entry name" value="STATOR ELEMENT OF FLAGELLAR MOTOR COMPLEX"/>
    <property type="match status" value="1"/>
</dbReference>
<dbReference type="SUPFAM" id="SSF103088">
    <property type="entry name" value="OmpA-like"/>
    <property type="match status" value="1"/>
</dbReference>
<dbReference type="InterPro" id="IPR036737">
    <property type="entry name" value="OmpA-like_sf"/>
</dbReference>
<dbReference type="EMBL" id="FNUZ01000003">
    <property type="protein sequence ID" value="SEG24267.1"/>
    <property type="molecule type" value="Genomic_DNA"/>
</dbReference>
<dbReference type="Pfam" id="PF04972">
    <property type="entry name" value="BON"/>
    <property type="match status" value="1"/>
</dbReference>
<protein>
    <submittedName>
        <fullName evidence="7">OmpA-OmpF porin, OOP family</fullName>
    </submittedName>
</protein>
<dbReference type="RefSeq" id="WP_103910469.1">
    <property type="nucleotide sequence ID" value="NZ_FNUZ01000003.1"/>
</dbReference>
<evidence type="ECO:0000313" key="7">
    <source>
        <dbReference type="EMBL" id="SEG24267.1"/>
    </source>
</evidence>
<comment type="subcellular location">
    <subcellularLocation>
        <location evidence="1">Cell outer membrane</location>
    </subcellularLocation>
</comment>
<dbReference type="OrthoDB" id="5525824at2"/>
<dbReference type="AlphaFoldDB" id="A0A1H5YL96"/>
<gene>
    <name evidence="7" type="ORF">SAMN04488045_2132</name>
</gene>